<dbReference type="PANTHER" id="PTHR21432">
    <property type="entry name" value="ACETYL-COA HYDROLASE-RELATED"/>
    <property type="match status" value="1"/>
</dbReference>
<dbReference type="Proteomes" id="UP000191931">
    <property type="component" value="Unassembled WGS sequence"/>
</dbReference>
<dbReference type="Pfam" id="PF13336">
    <property type="entry name" value="AcetylCoA_hyd_C"/>
    <property type="match status" value="1"/>
</dbReference>
<dbReference type="Gene3D" id="3.40.1080.20">
    <property type="entry name" value="Acetyl-CoA hydrolase/transferase C-terminal domain"/>
    <property type="match status" value="1"/>
</dbReference>
<dbReference type="EMBL" id="FWEV01000084">
    <property type="protein sequence ID" value="SLM29275.1"/>
    <property type="molecule type" value="Genomic_DNA"/>
</dbReference>
<proteinExistence type="predicted"/>
<accession>A0A1W1HA41</accession>
<evidence type="ECO:0000313" key="3">
    <source>
        <dbReference type="Proteomes" id="UP000191931"/>
    </source>
</evidence>
<protein>
    <submittedName>
        <fullName evidence="2">Putative acetyl-CoA hydrolase (Acetyl-CoA hydrolase/transferase family protein)</fullName>
    </submittedName>
</protein>
<dbReference type="STRING" id="1246637.MTBBW1_1740004"/>
<dbReference type="RefSeq" id="WP_245809474.1">
    <property type="nucleotide sequence ID" value="NZ_LT828552.1"/>
</dbReference>
<keyword evidence="2" id="KW-0808">Transferase</keyword>
<organism evidence="2 3">
    <name type="scientific">Desulfamplus magnetovallimortis</name>
    <dbReference type="NCBI Taxonomy" id="1246637"/>
    <lineage>
        <taxon>Bacteria</taxon>
        <taxon>Pseudomonadati</taxon>
        <taxon>Thermodesulfobacteriota</taxon>
        <taxon>Desulfobacteria</taxon>
        <taxon>Desulfobacterales</taxon>
        <taxon>Desulfobacteraceae</taxon>
        <taxon>Desulfamplus</taxon>
    </lineage>
</organism>
<sequence>MEKKAPEYYSDVEKCIDDLIANVGKKIVMAAPLALAKPCHLINALYLRAKQDPTIQFTLITAVSLEKPTWSSELERRFMQPLVERIWEDFPDFQYVLDMRKNKTPPNFTLVEFFNKAAGWMGNSHAAQNYLGSNYTHAIRDAFINGCNVICQLVAQKEIDGKLMYSMGSNPDTHYDGGHFLRELRAREGKKNAIIAQVHPDMPFMYGKAVVEPGFYDMVIDSPDYHFKLFGAPKEPVNSVDWMIGMHASTLVKDGGTIQVGIGSLGDAIVAGIEMRHKHNDTYRQFMQDSDIYSKFGELIDSVGGIGEFEEGILGSSEMLVDSLIELFKADILKRKVYEDIRLQKVINANGFTENQVEEIFRALLKEKLVHTRIKKSEFDLFQKFGIFKQDMTYENGSALLDGKTYSLDMSDADNLEAVVASCLGDTLKNGIALYASFFVGPQSFYKDLREMDEERLKLIDMRSVDYVNHLYGDEELKRLQRKHGRFINAGLMATLAGAVVADGLEDNRIISGPGGQYNFVSMAHELADGRAVTMIRSSRGEGEHSVSNIVWQYAHTTIPRHLRDIVVTEYGIADVRGRPDREVMKRLICIADSRFQESLLAKAKKAGKIPAEWQIPDQFRNNLPETLESKLGPYRLQGYFQPFPFGTDLTDEEIVLGKALKGLKEIASKSKFAIMPGLISKSISSIPEKAMPYLQRMDLDKPSSMQERLMQKMVIFALSQSGQI</sequence>
<dbReference type="Gene3D" id="3.30.750.70">
    <property type="entry name" value="4-hydroxybutyrate coenzyme like domains"/>
    <property type="match status" value="1"/>
</dbReference>
<gene>
    <name evidence="2" type="ORF">MTBBW1_1740004</name>
</gene>
<dbReference type="InterPro" id="IPR038460">
    <property type="entry name" value="AcetylCoA_hyd_C_sf"/>
</dbReference>
<dbReference type="PANTHER" id="PTHR21432:SF20">
    <property type="entry name" value="ACETYL-COA HYDROLASE"/>
    <property type="match status" value="1"/>
</dbReference>
<dbReference type="InterPro" id="IPR046433">
    <property type="entry name" value="ActCoA_hydro"/>
</dbReference>
<dbReference type="GO" id="GO:0008775">
    <property type="term" value="F:acetate CoA-transferase activity"/>
    <property type="evidence" value="ECO:0007669"/>
    <property type="project" value="InterPro"/>
</dbReference>
<reference evidence="2 3" key="1">
    <citation type="submission" date="2017-03" db="EMBL/GenBank/DDBJ databases">
        <authorList>
            <person name="Afonso C.L."/>
            <person name="Miller P.J."/>
            <person name="Scott M.A."/>
            <person name="Spackman E."/>
            <person name="Goraichik I."/>
            <person name="Dimitrov K.M."/>
            <person name="Suarez D.L."/>
            <person name="Swayne D.E."/>
        </authorList>
    </citation>
    <scope>NUCLEOTIDE SEQUENCE [LARGE SCALE GENOMIC DNA]</scope>
    <source>
        <strain evidence="2">PRJEB14757</strain>
    </source>
</reference>
<evidence type="ECO:0000313" key="2">
    <source>
        <dbReference type="EMBL" id="SLM29275.1"/>
    </source>
</evidence>
<dbReference type="InterPro" id="IPR037171">
    <property type="entry name" value="NagB/RpiA_transferase-like"/>
</dbReference>
<dbReference type="GO" id="GO:0016787">
    <property type="term" value="F:hydrolase activity"/>
    <property type="evidence" value="ECO:0007669"/>
    <property type="project" value="UniProtKB-KW"/>
</dbReference>
<dbReference type="SUPFAM" id="SSF100950">
    <property type="entry name" value="NagB/RpiA/CoA transferase-like"/>
    <property type="match status" value="1"/>
</dbReference>
<dbReference type="GO" id="GO:0006083">
    <property type="term" value="P:acetate metabolic process"/>
    <property type="evidence" value="ECO:0007669"/>
    <property type="project" value="InterPro"/>
</dbReference>
<evidence type="ECO:0000259" key="1">
    <source>
        <dbReference type="Pfam" id="PF13336"/>
    </source>
</evidence>
<feature type="domain" description="Acetyl-CoA hydrolase/transferase C-terminal" evidence="1">
    <location>
        <begin position="441"/>
        <end position="604"/>
    </location>
</feature>
<keyword evidence="2" id="KW-0378">Hydrolase</keyword>
<dbReference type="InterPro" id="IPR026888">
    <property type="entry name" value="AcetylCoA_hyd_C"/>
</dbReference>
<name>A0A1W1HA41_9BACT</name>
<keyword evidence="3" id="KW-1185">Reference proteome</keyword>
<dbReference type="AlphaFoldDB" id="A0A1W1HA41"/>